<proteinExistence type="predicted"/>
<dbReference type="Proteomes" id="UP000023152">
    <property type="component" value="Unassembled WGS sequence"/>
</dbReference>
<evidence type="ECO:0000313" key="2">
    <source>
        <dbReference type="Proteomes" id="UP000023152"/>
    </source>
</evidence>
<keyword evidence="2" id="KW-1185">Reference proteome</keyword>
<reference evidence="1 2" key="1">
    <citation type="journal article" date="2013" name="Curr. Biol.">
        <title>The Genome of the Foraminiferan Reticulomyxa filosa.</title>
        <authorList>
            <person name="Glockner G."/>
            <person name="Hulsmann N."/>
            <person name="Schleicher M."/>
            <person name="Noegel A.A."/>
            <person name="Eichinger L."/>
            <person name="Gallinger C."/>
            <person name="Pawlowski J."/>
            <person name="Sierra R."/>
            <person name="Euteneuer U."/>
            <person name="Pillet L."/>
            <person name="Moustafa A."/>
            <person name="Platzer M."/>
            <person name="Groth M."/>
            <person name="Szafranski K."/>
            <person name="Schliwa M."/>
        </authorList>
    </citation>
    <scope>NUCLEOTIDE SEQUENCE [LARGE SCALE GENOMIC DNA]</scope>
</reference>
<protein>
    <submittedName>
        <fullName evidence="1">Uncharacterized protein</fullName>
    </submittedName>
</protein>
<sequence>MFEKSIFSLVINKFQFHLKKKKLIYFLCSHNKSQSPKNPCFKKRKSFTPIFMNKKKNWSFTSLFFLKKPKNFSNINNMSNQIFQALKKLPLPLEHAQCVLHKYELIICGDRECYSYHTLKNEYKFICEYPERVSLQKHCVVKLADNNRNDNNQITLLSFGGYGYPKHTLVMKYVSVWSNISDKSNESNNYNQWICFKDDYDHSIIIGRYKDYRIARAVIGGSNNHLLFITYPSDNISVFDLNIFQFIKHSKLPTNSYIGHHCLVSNSKNGQRQEMIKTNQQNYQILL</sequence>
<dbReference type="AlphaFoldDB" id="X6MGP9"/>
<gene>
    <name evidence="1" type="ORF">RFI_25152</name>
</gene>
<evidence type="ECO:0000313" key="1">
    <source>
        <dbReference type="EMBL" id="ETO12225.1"/>
    </source>
</evidence>
<name>X6MGP9_RETFI</name>
<dbReference type="EMBL" id="ASPP01021616">
    <property type="protein sequence ID" value="ETO12225.1"/>
    <property type="molecule type" value="Genomic_DNA"/>
</dbReference>
<comment type="caution">
    <text evidence="1">The sequence shown here is derived from an EMBL/GenBank/DDBJ whole genome shotgun (WGS) entry which is preliminary data.</text>
</comment>
<accession>X6MGP9</accession>
<organism evidence="1 2">
    <name type="scientific">Reticulomyxa filosa</name>
    <dbReference type="NCBI Taxonomy" id="46433"/>
    <lineage>
        <taxon>Eukaryota</taxon>
        <taxon>Sar</taxon>
        <taxon>Rhizaria</taxon>
        <taxon>Retaria</taxon>
        <taxon>Foraminifera</taxon>
        <taxon>Monothalamids</taxon>
        <taxon>Reticulomyxidae</taxon>
        <taxon>Reticulomyxa</taxon>
    </lineage>
</organism>